<sequence length="1015" mass="113318">MVYSSSKVVPASIRQSIENPLNLSTNSKNTYALRYSVVTAVNQKSFSGLKQNVEEVSNADSDGSLAENVKNEKTVSCFRSVKFFIISMITILVVLSALIISATWLSSFGPAITSLSSTIRKNEFESVRSYIEKTVQEIVLVVNTAKSQIHEDDLDHPDKLELSMFKFYKSEFETHDALPSAILIGNQTGSISIINWGTIPAFVDIGTSYQKVYYCLAGLTVDYCKRSVTPNMIMPSFELSGLYATAKSNPDNSLFTPSYNVGADLTFVTMMTSWLKSNSTTEISKYLAFSMELKRISKFLEDLVSSIARSTAFIIETKTDYLIAVNNRTISLAYLAENKVDVIRRTGLTVLSEEHNKLAKEMYRNYPNLKELKCDTLYQISTLNEYITVYRFCSKYNLDWVIAMSTPQWNYISPIIIALLAALGGSIVIIGVSVLVGVAFSFRIVKPFKTLMTMFERVANMDIDAALQDQESKSYFSELNYVQTQFAAMLKKLKMYRAFIPSYLLAELDGQSDETGKQQQAASSALHQSINRSRILTSGNFKSGLFSSIDMIKSQKSNSSKKGQNSMFSLYLEGKQVTFLGILLDGLDQWYKTEDCKSVVNLLSLVYEQINVQSRSSGFNIGAFENDIIILSFNTTKDSQNHVEKALSTVKVLQEKLLAVRKNLVSNSFSSHSSKKSEKVSHQLAENLQFRFAITTQRVYCGNLGTSESKNFSIISSAKVNLEKLLETAHRLDLQVVIPERIFETASKTYQTRFVDMKMLAADQFYQNSIFVKTDSLIDIHSIEDSVITNDIAGQEAIYELGSSNKVSEDEWMYELQQKNQLLKWKKYQDACLEYFSEHYENALKLFEEFMAESSNKETAESLKDSANAPQLEPPLDRPALMLVANSGMVPHNAITGFQNDGAGVVYVAVAHSQWGNIPGKANASGTAWFPYGGQEQVTNNFSYVVNGTTYKHSGDSPAQSVATGYQNDGAGTLWSAIAHTSHGDIPGKAKGNTCWYPYGGKEETTQNFSYVFHF</sequence>
<dbReference type="InterPro" id="IPR029787">
    <property type="entry name" value="Nucleotide_cyclase"/>
</dbReference>
<dbReference type="RefSeq" id="XP_002669434.1">
    <property type="nucleotide sequence ID" value="XM_002669388.1"/>
</dbReference>
<evidence type="ECO:0000313" key="2">
    <source>
        <dbReference type="EMBL" id="EFC36690.1"/>
    </source>
</evidence>
<keyword evidence="1" id="KW-1133">Transmembrane helix</keyword>
<keyword evidence="1" id="KW-0472">Membrane</keyword>
<feature type="transmembrane region" description="Helical" evidence="1">
    <location>
        <begin position="83"/>
        <end position="105"/>
    </location>
</feature>
<evidence type="ECO:0000256" key="1">
    <source>
        <dbReference type="SAM" id="Phobius"/>
    </source>
</evidence>
<keyword evidence="3" id="KW-1185">Reference proteome</keyword>
<dbReference type="InParanoid" id="D2W2R1"/>
<gene>
    <name evidence="2" type="ORF">NAEGRDRAFT_82167</name>
</gene>
<dbReference type="KEGG" id="ngr:NAEGRDRAFT_82167"/>
<dbReference type="GeneID" id="8860777"/>
<proteinExistence type="predicted"/>
<protein>
    <submittedName>
        <fullName evidence="2">Predicted protein</fullName>
    </submittedName>
</protein>
<dbReference type="VEuPathDB" id="AmoebaDB:NAEGRDRAFT_82167"/>
<evidence type="ECO:0000313" key="3">
    <source>
        <dbReference type="Proteomes" id="UP000006671"/>
    </source>
</evidence>
<dbReference type="AlphaFoldDB" id="D2W2R1"/>
<dbReference type="EMBL" id="GG738927">
    <property type="protein sequence ID" value="EFC36690.1"/>
    <property type="molecule type" value="Genomic_DNA"/>
</dbReference>
<feature type="transmembrane region" description="Helical" evidence="1">
    <location>
        <begin position="415"/>
        <end position="442"/>
    </location>
</feature>
<dbReference type="OrthoDB" id="10256951at2759"/>
<accession>D2W2R1</accession>
<reference evidence="2 3" key="1">
    <citation type="journal article" date="2010" name="Cell">
        <title>The genome of Naegleria gruberi illuminates early eukaryotic versatility.</title>
        <authorList>
            <person name="Fritz-Laylin L.K."/>
            <person name="Prochnik S.E."/>
            <person name="Ginger M.L."/>
            <person name="Dacks J.B."/>
            <person name="Carpenter M.L."/>
            <person name="Field M.C."/>
            <person name="Kuo A."/>
            <person name="Paredez A."/>
            <person name="Chapman J."/>
            <person name="Pham J."/>
            <person name="Shu S."/>
            <person name="Neupane R."/>
            <person name="Cipriano M."/>
            <person name="Mancuso J."/>
            <person name="Tu H."/>
            <person name="Salamov A."/>
            <person name="Lindquist E."/>
            <person name="Shapiro H."/>
            <person name="Lucas S."/>
            <person name="Grigoriev I.V."/>
            <person name="Cande W.Z."/>
            <person name="Fulton C."/>
            <person name="Rokhsar D.S."/>
            <person name="Dawson S.C."/>
        </authorList>
    </citation>
    <scope>NUCLEOTIDE SEQUENCE [LARGE SCALE GENOMIC DNA]</scope>
    <source>
        <strain evidence="2 3">NEG-M</strain>
    </source>
</reference>
<organism evidence="3">
    <name type="scientific">Naegleria gruberi</name>
    <name type="common">Amoeba</name>
    <dbReference type="NCBI Taxonomy" id="5762"/>
    <lineage>
        <taxon>Eukaryota</taxon>
        <taxon>Discoba</taxon>
        <taxon>Heterolobosea</taxon>
        <taxon>Tetramitia</taxon>
        <taxon>Eutetramitia</taxon>
        <taxon>Vahlkampfiidae</taxon>
        <taxon>Naegleria</taxon>
    </lineage>
</organism>
<dbReference type="Gene3D" id="3.30.70.1230">
    <property type="entry name" value="Nucleotide cyclase"/>
    <property type="match status" value="1"/>
</dbReference>
<keyword evidence="1" id="KW-0812">Transmembrane</keyword>
<name>D2W2R1_NAEGR</name>
<dbReference type="OMA" id="IANHNIR"/>
<dbReference type="Proteomes" id="UP000006671">
    <property type="component" value="Unassembled WGS sequence"/>
</dbReference>